<reference evidence="17" key="2">
    <citation type="submission" date="2020-09" db="EMBL/GenBank/DDBJ databases">
        <authorList>
            <person name="Sun Q."/>
            <person name="Zhou Y."/>
        </authorList>
    </citation>
    <scope>NUCLEOTIDE SEQUENCE</scope>
    <source>
        <strain evidence="17">CGMCC 1.16548</strain>
    </source>
</reference>
<evidence type="ECO:0000256" key="9">
    <source>
        <dbReference type="ARBA" id="ARBA00022822"/>
    </source>
</evidence>
<dbReference type="PANTHER" id="PTHR11236:SF46">
    <property type="entry name" value="ANTHRANILATE SYNTHASE COMPONENT 1"/>
    <property type="match status" value="1"/>
</dbReference>
<dbReference type="InterPro" id="IPR019999">
    <property type="entry name" value="Anth_synth_I-like"/>
</dbReference>
<evidence type="ECO:0000313" key="17">
    <source>
        <dbReference type="EMBL" id="GHF09017.1"/>
    </source>
</evidence>
<comment type="subunit">
    <text evidence="4">Heterotetramer consisting of two non-identical subunits: a beta subunit (TrpG) and a large alpha subunit (TrpE).</text>
</comment>
<dbReference type="PRINTS" id="PR00095">
    <property type="entry name" value="ANTSNTHASEI"/>
</dbReference>
<dbReference type="NCBIfam" id="NF010086">
    <property type="entry name" value="PRK13571.1"/>
    <property type="match status" value="1"/>
</dbReference>
<dbReference type="PANTHER" id="PTHR11236">
    <property type="entry name" value="AMINOBENZOATE/ANTHRANILATE SYNTHASE"/>
    <property type="match status" value="1"/>
</dbReference>
<keyword evidence="10" id="KW-0460">Magnesium</keyword>
<dbReference type="InterPro" id="IPR015890">
    <property type="entry name" value="Chorismate_C"/>
</dbReference>
<evidence type="ECO:0000256" key="12">
    <source>
        <dbReference type="ARBA" id="ARBA00023239"/>
    </source>
</evidence>
<accession>A0A8J3GNX8</accession>
<feature type="domain" description="Anthranilate synthase component I N-terminal" evidence="16">
    <location>
        <begin position="37"/>
        <end position="178"/>
    </location>
</feature>
<evidence type="ECO:0000256" key="4">
    <source>
        <dbReference type="ARBA" id="ARBA00011575"/>
    </source>
</evidence>
<comment type="cofactor">
    <cofactor evidence="1">
        <name>Mg(2+)</name>
        <dbReference type="ChEBI" id="CHEBI:18420"/>
    </cofactor>
</comment>
<name>A0A8J3GNX8_9MICO</name>
<dbReference type="Pfam" id="PF00425">
    <property type="entry name" value="Chorismate_bind"/>
    <property type="match status" value="1"/>
</dbReference>
<reference evidence="17" key="1">
    <citation type="journal article" date="2014" name="Int. J. Syst. Evol. Microbiol.">
        <title>Complete genome sequence of Corynebacterium casei LMG S-19264T (=DSM 44701T), isolated from a smear-ripened cheese.</title>
        <authorList>
            <consortium name="US DOE Joint Genome Institute (JGI-PGF)"/>
            <person name="Walter F."/>
            <person name="Albersmeier A."/>
            <person name="Kalinowski J."/>
            <person name="Ruckert C."/>
        </authorList>
    </citation>
    <scope>NUCLEOTIDE SEQUENCE</scope>
    <source>
        <strain evidence="17">CGMCC 1.16548</strain>
    </source>
</reference>
<evidence type="ECO:0000256" key="14">
    <source>
        <dbReference type="ARBA" id="ARBA00047683"/>
    </source>
</evidence>
<evidence type="ECO:0000256" key="7">
    <source>
        <dbReference type="ARBA" id="ARBA00022605"/>
    </source>
</evidence>
<dbReference type="InterPro" id="IPR005801">
    <property type="entry name" value="ADC_synthase"/>
</dbReference>
<keyword evidence="11" id="KW-0057">Aromatic amino acid biosynthesis</keyword>
<keyword evidence="8" id="KW-0479">Metal-binding</keyword>
<comment type="pathway">
    <text evidence="2">Amino-acid biosynthesis; L-tryptophan biosynthesis; L-tryptophan from chorismate: step 1/5.</text>
</comment>
<evidence type="ECO:0000256" key="2">
    <source>
        <dbReference type="ARBA" id="ARBA00004873"/>
    </source>
</evidence>
<evidence type="ECO:0000256" key="5">
    <source>
        <dbReference type="ARBA" id="ARBA00012266"/>
    </source>
</evidence>
<dbReference type="EC" id="4.1.3.27" evidence="5"/>
<dbReference type="Gene3D" id="3.60.120.10">
    <property type="entry name" value="Anthranilate synthase"/>
    <property type="match status" value="1"/>
</dbReference>
<evidence type="ECO:0000256" key="1">
    <source>
        <dbReference type="ARBA" id="ARBA00001946"/>
    </source>
</evidence>
<evidence type="ECO:0000259" key="16">
    <source>
        <dbReference type="Pfam" id="PF04715"/>
    </source>
</evidence>
<dbReference type="SUPFAM" id="SSF56322">
    <property type="entry name" value="ADC synthase"/>
    <property type="match status" value="1"/>
</dbReference>
<dbReference type="Pfam" id="PF04715">
    <property type="entry name" value="Anth_synt_I_N"/>
    <property type="match status" value="1"/>
</dbReference>
<evidence type="ECO:0000313" key="18">
    <source>
        <dbReference type="Proteomes" id="UP000617531"/>
    </source>
</evidence>
<comment type="similarity">
    <text evidence="3">Belongs to the anthranilate synthase component I family.</text>
</comment>
<dbReference type="GO" id="GO:0000162">
    <property type="term" value="P:L-tryptophan biosynthetic process"/>
    <property type="evidence" value="ECO:0007669"/>
    <property type="project" value="UniProtKB-KW"/>
</dbReference>
<dbReference type="Proteomes" id="UP000617531">
    <property type="component" value="Unassembled WGS sequence"/>
</dbReference>
<comment type="function">
    <text evidence="13">Part of a heterotetrameric complex that catalyzes the two-step biosynthesis of anthranilate, an intermediate in the biosynthesis of L-tryptophan. In the first step, the glutamine-binding beta subunit (TrpG) of anthranilate synthase (AS) provides the glutamine amidotransferase activity which generates ammonia as a substrate that, along with chorismate, is used in the second step, catalyzed by the large alpha subunit of AS (TrpE) to produce anthranilate. In the absence of TrpG, TrpE can synthesize anthranilate directly from chorismate and high concentrations of ammonia.</text>
</comment>
<keyword evidence="18" id="KW-1185">Reference proteome</keyword>
<dbReference type="GO" id="GO:0004049">
    <property type="term" value="F:anthranilate synthase activity"/>
    <property type="evidence" value="ECO:0007669"/>
    <property type="project" value="UniProtKB-EC"/>
</dbReference>
<protein>
    <recommendedName>
        <fullName evidence="6">Anthranilate synthase component 1</fullName>
        <ecNumber evidence="5">4.1.3.27</ecNumber>
    </recommendedName>
</protein>
<comment type="catalytic activity">
    <reaction evidence="14">
        <text>chorismate + L-glutamine = anthranilate + pyruvate + L-glutamate + H(+)</text>
        <dbReference type="Rhea" id="RHEA:21732"/>
        <dbReference type="ChEBI" id="CHEBI:15361"/>
        <dbReference type="ChEBI" id="CHEBI:15378"/>
        <dbReference type="ChEBI" id="CHEBI:16567"/>
        <dbReference type="ChEBI" id="CHEBI:29748"/>
        <dbReference type="ChEBI" id="CHEBI:29985"/>
        <dbReference type="ChEBI" id="CHEBI:58359"/>
        <dbReference type="EC" id="4.1.3.27"/>
    </reaction>
</comment>
<proteinExistence type="inferred from homology"/>
<keyword evidence="7" id="KW-0028">Amino-acid biosynthesis</keyword>
<dbReference type="GO" id="GO:0046872">
    <property type="term" value="F:metal ion binding"/>
    <property type="evidence" value="ECO:0007669"/>
    <property type="project" value="UniProtKB-KW"/>
</dbReference>
<comment type="caution">
    <text evidence="17">The sequence shown here is derived from an EMBL/GenBank/DDBJ whole genome shotgun (WGS) entry which is preliminary data.</text>
</comment>
<evidence type="ECO:0000256" key="6">
    <source>
        <dbReference type="ARBA" id="ARBA00020653"/>
    </source>
</evidence>
<dbReference type="InterPro" id="IPR006805">
    <property type="entry name" value="Anth_synth_I_N"/>
</dbReference>
<evidence type="ECO:0000259" key="15">
    <source>
        <dbReference type="Pfam" id="PF00425"/>
    </source>
</evidence>
<gene>
    <name evidence="17" type="primary">trpE</name>
    <name evidence="17" type="ORF">GCM10011600_07460</name>
</gene>
<dbReference type="RefSeq" id="WP_191281995.1">
    <property type="nucleotide sequence ID" value="NZ_BNAI01000001.1"/>
</dbReference>
<keyword evidence="12" id="KW-0456">Lyase</keyword>
<dbReference type="EMBL" id="BNAI01000001">
    <property type="protein sequence ID" value="GHF09017.1"/>
    <property type="molecule type" value="Genomic_DNA"/>
</dbReference>
<sequence>MTTTTTSAGSTSRADFRAAIAAGHRVVPVLRRLFADGETPIGVYRKLAVGKPGTFLLESAEQGGIWSRWSFVGVGSLGVLTEDAGAVTWLDYGLSAERALGADAPTTSLDALNHLYERWSTPQVAGHPPLTGGLVGFIGWEAVRQLEKLPDAPPADYEVPGQAFSFVSELVALDHRTGSAILIAAVLNDGTDDEETLWADAQRRLDELQTGLAQPTETWLADIDLDIVPEPIARTPKADFLAAVERSRQYIRDGDVFQVVISQRFDHAITAEPIDVYRVLRTLNPSPYMYLLTLEAPDGSGYAIVGSSPEALVKVADGRVITHPIAGSKPRGETPEQDVDLADELLADPKEQAEHLMLVDLARNDLSKVCVAGSVEVTEFMQVERFSHIMHLVSTVEGDLRPDATSIDVFRATFPAGTLSGAPKPRALEIIDELEPAQRGVYGGVVGYFGLAGDADLAIAIRTATIVGGLARVQAGAGLVADSDAMSEHREAQNKAAAPLRAVAVANAMRRIR</sequence>
<evidence type="ECO:0000256" key="13">
    <source>
        <dbReference type="ARBA" id="ARBA00025634"/>
    </source>
</evidence>
<organism evidence="17 18">
    <name type="scientific">Pseudolysinimonas yzui</name>
    <dbReference type="NCBI Taxonomy" id="2708254"/>
    <lineage>
        <taxon>Bacteria</taxon>
        <taxon>Bacillati</taxon>
        <taxon>Actinomycetota</taxon>
        <taxon>Actinomycetes</taxon>
        <taxon>Micrococcales</taxon>
        <taxon>Microbacteriaceae</taxon>
        <taxon>Pseudolysinimonas</taxon>
    </lineage>
</organism>
<evidence type="ECO:0000256" key="11">
    <source>
        <dbReference type="ARBA" id="ARBA00023141"/>
    </source>
</evidence>
<dbReference type="AlphaFoldDB" id="A0A8J3GNX8"/>
<evidence type="ECO:0000256" key="8">
    <source>
        <dbReference type="ARBA" id="ARBA00022723"/>
    </source>
</evidence>
<evidence type="ECO:0000256" key="3">
    <source>
        <dbReference type="ARBA" id="ARBA00009562"/>
    </source>
</evidence>
<feature type="domain" description="Chorismate-utilising enzyme C-terminal" evidence="15">
    <location>
        <begin position="237"/>
        <end position="495"/>
    </location>
</feature>
<evidence type="ECO:0000256" key="10">
    <source>
        <dbReference type="ARBA" id="ARBA00022842"/>
    </source>
</evidence>
<keyword evidence="9" id="KW-0822">Tryptophan biosynthesis</keyword>